<evidence type="ECO:0000313" key="2">
    <source>
        <dbReference type="Proteomes" id="UP000075809"/>
    </source>
</evidence>
<dbReference type="AlphaFoldDB" id="A0A151WIV7"/>
<dbReference type="EMBL" id="KQ983073">
    <property type="protein sequence ID" value="KYQ47778.1"/>
    <property type="molecule type" value="Genomic_DNA"/>
</dbReference>
<accession>A0A151WIV7</accession>
<gene>
    <name evidence="1" type="ORF">ALC60_13191</name>
</gene>
<evidence type="ECO:0008006" key="3">
    <source>
        <dbReference type="Google" id="ProtNLM"/>
    </source>
</evidence>
<proteinExistence type="predicted"/>
<dbReference type="Proteomes" id="UP000075809">
    <property type="component" value="Unassembled WGS sequence"/>
</dbReference>
<reference evidence="1 2" key="1">
    <citation type="submission" date="2015-09" db="EMBL/GenBank/DDBJ databases">
        <title>Trachymyrmex zeteki WGS genome.</title>
        <authorList>
            <person name="Nygaard S."/>
            <person name="Hu H."/>
            <person name="Boomsma J."/>
            <person name="Zhang G."/>
        </authorList>
    </citation>
    <scope>NUCLEOTIDE SEQUENCE [LARGE SCALE GENOMIC DNA]</scope>
    <source>
        <strain evidence="1">Tzet28-1</strain>
        <tissue evidence="1">Whole body</tissue>
    </source>
</reference>
<protein>
    <recommendedName>
        <fullName evidence="3">CCHC-type domain-containing protein</fullName>
    </recommendedName>
</protein>
<name>A0A151WIV7_9HYME</name>
<sequence length="142" mass="16554">MSANAANRITENPIFAQQNLHSFIPTKVLRTGVIQDIPVKINTESIRSNIEARRYKILDIQRLNRKITKEGQTLPKEVFIFQTRHEVRSYIPRPKICFSCYRIGHIARIYKSDPRCPYCGRKHAENESCPLQGEPERCINCR</sequence>
<keyword evidence="2" id="KW-1185">Reference proteome</keyword>
<evidence type="ECO:0000313" key="1">
    <source>
        <dbReference type="EMBL" id="KYQ47778.1"/>
    </source>
</evidence>
<organism evidence="1 2">
    <name type="scientific">Mycetomoellerius zeteki</name>
    <dbReference type="NCBI Taxonomy" id="64791"/>
    <lineage>
        <taxon>Eukaryota</taxon>
        <taxon>Metazoa</taxon>
        <taxon>Ecdysozoa</taxon>
        <taxon>Arthropoda</taxon>
        <taxon>Hexapoda</taxon>
        <taxon>Insecta</taxon>
        <taxon>Pterygota</taxon>
        <taxon>Neoptera</taxon>
        <taxon>Endopterygota</taxon>
        <taxon>Hymenoptera</taxon>
        <taxon>Apocrita</taxon>
        <taxon>Aculeata</taxon>
        <taxon>Formicoidea</taxon>
        <taxon>Formicidae</taxon>
        <taxon>Myrmicinae</taxon>
        <taxon>Mycetomoellerius</taxon>
    </lineage>
</organism>